<evidence type="ECO:0000256" key="3">
    <source>
        <dbReference type="ARBA" id="ARBA00023274"/>
    </source>
</evidence>
<evidence type="ECO:0000313" key="6">
    <source>
        <dbReference type="Proteomes" id="UP001530315"/>
    </source>
</evidence>
<evidence type="ECO:0000256" key="2">
    <source>
        <dbReference type="ARBA" id="ARBA00022980"/>
    </source>
</evidence>
<keyword evidence="3" id="KW-0687">Ribonucleoprotein</keyword>
<sequence>MPMPRPKVAARTRSSVWQWRAAAPSDPFLLVGNAWSEGRRPKRRRSPSPCTHRVAPSSRHTNKPSNRTMLATIRNAAICALRRQIDRFFPPLAPQLLAGFPVDVTGLNPHPISAEESNSTLEDSLWFAVPKKKVSRGKKRMKTTLQKRIKLKDNIVIDKRTGELTLKHKLPYNWKNYLPGNAEYAPPASVERP</sequence>
<comment type="similarity">
    <text evidence="1">Belongs to the bacterial ribosomal protein bL32 family.</text>
</comment>
<reference evidence="5 6" key="1">
    <citation type="submission" date="2024-10" db="EMBL/GenBank/DDBJ databases">
        <title>Updated reference genomes for cyclostephanoid diatoms.</title>
        <authorList>
            <person name="Roberts W.R."/>
            <person name="Alverson A.J."/>
        </authorList>
    </citation>
    <scope>NUCLEOTIDE SEQUENCE [LARGE SCALE GENOMIC DNA]</scope>
    <source>
        <strain evidence="5 6">AJA276-08</strain>
    </source>
</reference>
<name>A0ABD3P8T6_9STRA</name>
<comment type="caution">
    <text evidence="5">The sequence shown here is derived from an EMBL/GenBank/DDBJ whole genome shotgun (WGS) entry which is preliminary data.</text>
</comment>
<dbReference type="Proteomes" id="UP001530315">
    <property type="component" value="Unassembled WGS sequence"/>
</dbReference>
<dbReference type="InterPro" id="IPR011332">
    <property type="entry name" value="Ribosomal_zn-bd"/>
</dbReference>
<dbReference type="NCBIfam" id="TIGR01031">
    <property type="entry name" value="rpmF_bact"/>
    <property type="match status" value="1"/>
</dbReference>
<feature type="region of interest" description="Disordered" evidence="4">
    <location>
        <begin position="38"/>
        <end position="65"/>
    </location>
</feature>
<dbReference type="SUPFAM" id="SSF57829">
    <property type="entry name" value="Zn-binding ribosomal proteins"/>
    <property type="match status" value="1"/>
</dbReference>
<dbReference type="InterPro" id="IPR002677">
    <property type="entry name" value="Ribosomal_bL32"/>
</dbReference>
<dbReference type="Pfam" id="PF01783">
    <property type="entry name" value="Ribosomal_L32p"/>
    <property type="match status" value="1"/>
</dbReference>
<accession>A0ABD3P8T6</accession>
<gene>
    <name evidence="5" type="ORF">ACHAW5_004013</name>
</gene>
<dbReference type="GO" id="GO:1990904">
    <property type="term" value="C:ribonucleoprotein complex"/>
    <property type="evidence" value="ECO:0007669"/>
    <property type="project" value="UniProtKB-KW"/>
</dbReference>
<dbReference type="AlphaFoldDB" id="A0ABD3P8T6"/>
<keyword evidence="2" id="KW-0689">Ribosomal protein</keyword>
<protein>
    <submittedName>
        <fullName evidence="5">Uncharacterized protein</fullName>
    </submittedName>
</protein>
<organism evidence="5 6">
    <name type="scientific">Stephanodiscus triporus</name>
    <dbReference type="NCBI Taxonomy" id="2934178"/>
    <lineage>
        <taxon>Eukaryota</taxon>
        <taxon>Sar</taxon>
        <taxon>Stramenopiles</taxon>
        <taxon>Ochrophyta</taxon>
        <taxon>Bacillariophyta</taxon>
        <taxon>Coscinodiscophyceae</taxon>
        <taxon>Thalassiosirophycidae</taxon>
        <taxon>Stephanodiscales</taxon>
        <taxon>Stephanodiscaceae</taxon>
        <taxon>Stephanodiscus</taxon>
    </lineage>
</organism>
<dbReference type="EMBL" id="JALLAZ020000928">
    <property type="protein sequence ID" value="KAL3784453.1"/>
    <property type="molecule type" value="Genomic_DNA"/>
</dbReference>
<dbReference type="GO" id="GO:0005840">
    <property type="term" value="C:ribosome"/>
    <property type="evidence" value="ECO:0007669"/>
    <property type="project" value="UniProtKB-KW"/>
</dbReference>
<evidence type="ECO:0000256" key="4">
    <source>
        <dbReference type="SAM" id="MobiDB-lite"/>
    </source>
</evidence>
<evidence type="ECO:0000313" key="5">
    <source>
        <dbReference type="EMBL" id="KAL3784453.1"/>
    </source>
</evidence>
<proteinExistence type="inferred from homology"/>
<evidence type="ECO:0000256" key="1">
    <source>
        <dbReference type="ARBA" id="ARBA00008560"/>
    </source>
</evidence>
<keyword evidence="6" id="KW-1185">Reference proteome</keyword>